<accession>A0AAV4Q9I0</accession>
<dbReference type="EMBL" id="BPLR01005763">
    <property type="protein sequence ID" value="GIY04877.1"/>
    <property type="molecule type" value="Genomic_DNA"/>
</dbReference>
<organism evidence="1 2">
    <name type="scientific">Caerostris extrusa</name>
    <name type="common">Bark spider</name>
    <name type="synonym">Caerostris bankana</name>
    <dbReference type="NCBI Taxonomy" id="172846"/>
    <lineage>
        <taxon>Eukaryota</taxon>
        <taxon>Metazoa</taxon>
        <taxon>Ecdysozoa</taxon>
        <taxon>Arthropoda</taxon>
        <taxon>Chelicerata</taxon>
        <taxon>Arachnida</taxon>
        <taxon>Araneae</taxon>
        <taxon>Araneomorphae</taxon>
        <taxon>Entelegynae</taxon>
        <taxon>Araneoidea</taxon>
        <taxon>Araneidae</taxon>
        <taxon>Caerostris</taxon>
    </lineage>
</organism>
<dbReference type="Proteomes" id="UP001054945">
    <property type="component" value="Unassembled WGS sequence"/>
</dbReference>
<gene>
    <name evidence="1" type="ORF">CEXT_400411</name>
</gene>
<evidence type="ECO:0000313" key="1">
    <source>
        <dbReference type="EMBL" id="GIY04877.1"/>
    </source>
</evidence>
<dbReference type="AlphaFoldDB" id="A0AAV4Q9I0"/>
<keyword evidence="2" id="KW-1185">Reference proteome</keyword>
<sequence>MEVWKKFAEDDIVFLEELIDNIEVSFDCSTAALEVEARLVGAPPSPSVEADQQRIMCNGISPVSQDSAEISLEPQNNVIDECSFLKVSCCPSERCESLEEAFEISEINGRAIDNWLLCDISDYVHRHIRCRTSNTPRCGFHSKAVLGFRDSTAVLEALRLSHIPFARLFRRVEVARVIRSVPRQFATGRHGPWSLSQAARTTGNGRLLPDMRMCNLTHMLAAVEWRTQQKEKSPSYIEYGLLI</sequence>
<proteinExistence type="predicted"/>
<name>A0AAV4Q9I0_CAEEX</name>
<reference evidence="1 2" key="1">
    <citation type="submission" date="2021-06" db="EMBL/GenBank/DDBJ databases">
        <title>Caerostris extrusa draft genome.</title>
        <authorList>
            <person name="Kono N."/>
            <person name="Arakawa K."/>
        </authorList>
    </citation>
    <scope>NUCLEOTIDE SEQUENCE [LARGE SCALE GENOMIC DNA]</scope>
</reference>
<comment type="caution">
    <text evidence="1">The sequence shown here is derived from an EMBL/GenBank/DDBJ whole genome shotgun (WGS) entry which is preliminary data.</text>
</comment>
<evidence type="ECO:0000313" key="2">
    <source>
        <dbReference type="Proteomes" id="UP001054945"/>
    </source>
</evidence>
<protein>
    <submittedName>
        <fullName evidence="1">Uncharacterized protein</fullName>
    </submittedName>
</protein>